<reference evidence="1" key="1">
    <citation type="submission" date="2020-05" db="EMBL/GenBank/DDBJ databases">
        <authorList>
            <person name="Chiriac C."/>
            <person name="Salcher M."/>
            <person name="Ghai R."/>
            <person name="Kavagutti S V."/>
        </authorList>
    </citation>
    <scope>NUCLEOTIDE SEQUENCE</scope>
</reference>
<protein>
    <submittedName>
        <fullName evidence="1">Uncharacterized protein</fullName>
    </submittedName>
</protein>
<proteinExistence type="predicted"/>
<evidence type="ECO:0000313" key="1">
    <source>
        <dbReference type="EMBL" id="CAB5218435.1"/>
    </source>
</evidence>
<gene>
    <name evidence="1" type="ORF">UFOVP213_15</name>
</gene>
<organism evidence="1">
    <name type="scientific">uncultured Caudovirales phage</name>
    <dbReference type="NCBI Taxonomy" id="2100421"/>
    <lineage>
        <taxon>Viruses</taxon>
        <taxon>Duplodnaviria</taxon>
        <taxon>Heunggongvirae</taxon>
        <taxon>Uroviricota</taxon>
        <taxon>Caudoviricetes</taxon>
        <taxon>Peduoviridae</taxon>
        <taxon>Maltschvirus</taxon>
        <taxon>Maltschvirus maltsch</taxon>
    </lineage>
</organism>
<sequence>MAYNRKYKITMATKSGGISTLYLWEDGYEGDLIEYPAESISLQYIPMSDDVFEPIYVSQLGVVIDVTDNLAQMPDFTELDDRKYYVELLNDDEEIDFLGWTISDIVQFSFTTGRKTLAFNAIDGLGLLGKIAFSYPQEETLITRNTTLFHINSALSKIAFPVNLRILSGISFYADGMLNRYDNLYNEPLIQSYLQNLSFVGNTYLEVLTAIISGFGCRLFQAKGIWYIVPLTQIAADSYYFTLYENDTVVDSGLKSDLGNIEGFTGNTSNLFFTDNSQFKLLRKGYNKIISKNDAAFAENYVSNGNFKSYIGNVATFWTNSSLYGSVTLKQNPNSDYNAMVLNLQKVTSAAGYASIKTTYLTGLNIGDSGNLSFNCVLKSFSITPPNLVKIKIIVDGTAEGYGIWYLTADKKWSNFGTNYYFEPYKDGNTVYDVKIDLPATSFAGNMSIEILLENTTSTIINQVVEVQNVVLTQQSAFQGVTTTSTINSNNDYIYEAKIGIGFNSSNANFNYYKGYLSDASGNALNTWYSLNYPSNQYSSLSELVVKQYANVLSKNIINIDSTFMSMRTQTGRFSGAMRITADDTDPAQISVQDRKYIVGNTTMDLFNDTIQTTLLEITDLDNPNAIISTNYNSPNIVPNTEYFVRYIGEGFETGGEAASSSVGSTAVFAATNNTNPPVGYLFYGNDLLTFPFDGAFLWYKFDMDTETHVYKISSEGQILEIYS</sequence>
<dbReference type="EMBL" id="LR798258">
    <property type="protein sequence ID" value="CAB5218435.1"/>
    <property type="molecule type" value="Genomic_DNA"/>
</dbReference>
<name>A0A6J7WP39_9CAUD</name>
<accession>A0A6J7WP39</accession>